<comment type="caution">
    <text evidence="2">The sequence shown here is derived from an EMBL/GenBank/DDBJ whole genome shotgun (WGS) entry which is preliminary data.</text>
</comment>
<reference evidence="3" key="1">
    <citation type="submission" date="2017-06" db="EMBL/GenBank/DDBJ databases">
        <title>Genome analysis of Fimbriiglobus ruber SP5, the first member of the order Planctomycetales with confirmed chitinolytic capability.</title>
        <authorList>
            <person name="Ravin N.V."/>
            <person name="Rakitin A.L."/>
            <person name="Ivanova A.A."/>
            <person name="Beletsky A.V."/>
            <person name="Kulichevskaya I.S."/>
            <person name="Mardanov A.V."/>
            <person name="Dedysh S.N."/>
        </authorList>
    </citation>
    <scope>NUCLEOTIDE SEQUENCE [LARGE SCALE GENOMIC DNA]</scope>
    <source>
        <strain evidence="3">SP5</strain>
    </source>
</reference>
<keyword evidence="1" id="KW-0472">Membrane</keyword>
<keyword evidence="1" id="KW-0812">Transmembrane</keyword>
<dbReference type="EMBL" id="NIDE01000004">
    <property type="protein sequence ID" value="OWK43806.1"/>
    <property type="molecule type" value="Genomic_DNA"/>
</dbReference>
<feature type="transmembrane region" description="Helical" evidence="1">
    <location>
        <begin position="83"/>
        <end position="101"/>
    </location>
</feature>
<keyword evidence="3" id="KW-1185">Reference proteome</keyword>
<dbReference type="RefSeq" id="WP_088254610.1">
    <property type="nucleotide sequence ID" value="NZ_NIDE01000004.1"/>
</dbReference>
<sequence>MIDFRCWYCNKRYFKQEAQIRSRFRCSCEHILKVPRQSGGYCRVRRPIDWLVEIVVYGGGGALLGFFLAIFIGSRLPFFRRSIYLIGGLTLAGFLFGALGGERGINLIGRMIREREQG</sequence>
<evidence type="ECO:0000313" key="3">
    <source>
        <dbReference type="Proteomes" id="UP000214646"/>
    </source>
</evidence>
<proteinExistence type="predicted"/>
<feature type="transmembrane region" description="Helical" evidence="1">
    <location>
        <begin position="50"/>
        <end position="71"/>
    </location>
</feature>
<gene>
    <name evidence="2" type="ORF">FRUB_03405</name>
</gene>
<keyword evidence="1" id="KW-1133">Transmembrane helix</keyword>
<dbReference type="AlphaFoldDB" id="A0A225E1B2"/>
<protein>
    <submittedName>
        <fullName evidence="2">Uncharacterized protein</fullName>
    </submittedName>
</protein>
<organism evidence="2 3">
    <name type="scientific">Fimbriiglobus ruber</name>
    <dbReference type="NCBI Taxonomy" id="1908690"/>
    <lineage>
        <taxon>Bacteria</taxon>
        <taxon>Pseudomonadati</taxon>
        <taxon>Planctomycetota</taxon>
        <taxon>Planctomycetia</taxon>
        <taxon>Gemmatales</taxon>
        <taxon>Gemmataceae</taxon>
        <taxon>Fimbriiglobus</taxon>
    </lineage>
</organism>
<evidence type="ECO:0000256" key="1">
    <source>
        <dbReference type="SAM" id="Phobius"/>
    </source>
</evidence>
<name>A0A225E1B2_9BACT</name>
<evidence type="ECO:0000313" key="2">
    <source>
        <dbReference type="EMBL" id="OWK43806.1"/>
    </source>
</evidence>
<dbReference type="OrthoDB" id="290118at2"/>
<dbReference type="Proteomes" id="UP000214646">
    <property type="component" value="Unassembled WGS sequence"/>
</dbReference>
<accession>A0A225E1B2</accession>